<name>A0A1F7UH65_9BACT</name>
<protein>
    <recommendedName>
        <fullName evidence="3">DUF2680 domain-containing protein</fullName>
    </recommendedName>
</protein>
<evidence type="ECO:0000313" key="2">
    <source>
        <dbReference type="Proteomes" id="UP000176604"/>
    </source>
</evidence>
<reference evidence="1 2" key="1">
    <citation type="journal article" date="2016" name="Nat. Commun.">
        <title>Thousands of microbial genomes shed light on interconnected biogeochemical processes in an aquifer system.</title>
        <authorList>
            <person name="Anantharaman K."/>
            <person name="Brown C.T."/>
            <person name="Hug L.A."/>
            <person name="Sharon I."/>
            <person name="Castelle C.J."/>
            <person name="Probst A.J."/>
            <person name="Thomas B.C."/>
            <person name="Singh A."/>
            <person name="Wilkins M.J."/>
            <person name="Karaoz U."/>
            <person name="Brodie E.L."/>
            <person name="Williams K.H."/>
            <person name="Hubbard S.S."/>
            <person name="Banfield J.F."/>
        </authorList>
    </citation>
    <scope>NUCLEOTIDE SEQUENCE [LARGE SCALE GENOMIC DNA]</scope>
</reference>
<dbReference type="EMBL" id="MGEF01000055">
    <property type="protein sequence ID" value="OGL77621.1"/>
    <property type="molecule type" value="Genomic_DNA"/>
</dbReference>
<dbReference type="STRING" id="1802397.A3J43_03430"/>
<evidence type="ECO:0008006" key="3">
    <source>
        <dbReference type="Google" id="ProtNLM"/>
    </source>
</evidence>
<dbReference type="AlphaFoldDB" id="A0A1F7UH65"/>
<organism evidence="1 2">
    <name type="scientific">Candidatus Uhrbacteria bacterium RIFCSPHIGHO2_12_FULL_54_23</name>
    <dbReference type="NCBI Taxonomy" id="1802397"/>
    <lineage>
        <taxon>Bacteria</taxon>
        <taxon>Candidatus Uhriibacteriota</taxon>
    </lineage>
</organism>
<gene>
    <name evidence="1" type="ORF">A3J43_03430</name>
</gene>
<evidence type="ECO:0000313" key="1">
    <source>
        <dbReference type="EMBL" id="OGL77621.1"/>
    </source>
</evidence>
<accession>A0A1F7UH65</accession>
<proteinExistence type="predicted"/>
<comment type="caution">
    <text evidence="1">The sequence shown here is derived from an EMBL/GenBank/DDBJ whole genome shotgun (WGS) entry which is preliminary data.</text>
</comment>
<dbReference type="Proteomes" id="UP000176604">
    <property type="component" value="Unassembled WGS sequence"/>
</dbReference>
<sequence>MKKETIAYAIAPALAVGLLTAGFASAHGWFGGFGFTATPEEIASRQTQMFQQQADVIGATADEVKSAWASGTSFRQLAQEKGVTDEQLREKMKTQRLAQMKTHLQTLVEQGVITQAQADQRYTWVSTQAENGKFGRGMKMGFRHGMGFGF</sequence>